<evidence type="ECO:0000313" key="8">
    <source>
        <dbReference type="EnsemblMetazoa" id="CJA21299a.1"/>
    </source>
</evidence>
<dbReference type="Pfam" id="PF01061">
    <property type="entry name" value="ABC2_membrane"/>
    <property type="match status" value="1"/>
</dbReference>
<dbReference type="AlphaFoldDB" id="A0A8R1E5H7"/>
<evidence type="ECO:0000256" key="2">
    <source>
        <dbReference type="ARBA" id="ARBA00022448"/>
    </source>
</evidence>
<keyword evidence="5 6" id="KW-0472">Membrane</keyword>
<feature type="transmembrane region" description="Helical" evidence="6">
    <location>
        <begin position="38"/>
        <end position="61"/>
    </location>
</feature>
<protein>
    <submittedName>
        <fullName evidence="8">ABC2_membrane domain-containing protein</fullName>
    </submittedName>
</protein>
<sequence length="178" mass="19852">MARCISLMPLFSTDGLIMLFVTYWMIGLNTSVGQITYAIILSLLSNQAASAFGIAMSCIFPTAQMTSVMASPLLVLFRLFGGFYGNTSTFPAGIRWLQYTSMYRYAFEGHVVNQWSSIDEFHPEARATWTDATRDSVLDGFSFSADAIPWDILGLIVNCIVFYLIGFGALLFRMKKAR</sequence>
<name>A0A8R1E5H7_CAEJA</name>
<accession>A0A8R1E5H7</accession>
<evidence type="ECO:0000256" key="1">
    <source>
        <dbReference type="ARBA" id="ARBA00004141"/>
    </source>
</evidence>
<reference evidence="8" key="2">
    <citation type="submission" date="2022-06" db="UniProtKB">
        <authorList>
            <consortium name="EnsemblMetazoa"/>
        </authorList>
    </citation>
    <scope>IDENTIFICATION</scope>
    <source>
        <strain evidence="8">DF5081</strain>
    </source>
</reference>
<keyword evidence="2" id="KW-0813">Transport</keyword>
<dbReference type="EnsemblMetazoa" id="CJA21299a.1">
    <property type="protein sequence ID" value="CJA21299a.1"/>
    <property type="gene ID" value="WBGene00176871"/>
</dbReference>
<evidence type="ECO:0000256" key="3">
    <source>
        <dbReference type="ARBA" id="ARBA00022692"/>
    </source>
</evidence>
<evidence type="ECO:0000256" key="4">
    <source>
        <dbReference type="ARBA" id="ARBA00022989"/>
    </source>
</evidence>
<proteinExistence type="predicted"/>
<evidence type="ECO:0000256" key="5">
    <source>
        <dbReference type="ARBA" id="ARBA00023136"/>
    </source>
</evidence>
<feature type="transmembrane region" description="Helical" evidence="6">
    <location>
        <begin position="73"/>
        <end position="94"/>
    </location>
</feature>
<evidence type="ECO:0000313" key="9">
    <source>
        <dbReference type="Proteomes" id="UP000005237"/>
    </source>
</evidence>
<feature type="transmembrane region" description="Helical" evidence="6">
    <location>
        <begin position="152"/>
        <end position="172"/>
    </location>
</feature>
<keyword evidence="4 6" id="KW-1133">Transmembrane helix</keyword>
<dbReference type="GO" id="GO:0005886">
    <property type="term" value="C:plasma membrane"/>
    <property type="evidence" value="ECO:0007669"/>
    <property type="project" value="TreeGrafter"/>
</dbReference>
<keyword evidence="9" id="KW-1185">Reference proteome</keyword>
<feature type="domain" description="ABC-2 type transporter transmembrane" evidence="7">
    <location>
        <begin position="2"/>
        <end position="114"/>
    </location>
</feature>
<dbReference type="GO" id="GO:0140359">
    <property type="term" value="F:ABC-type transporter activity"/>
    <property type="evidence" value="ECO:0007669"/>
    <property type="project" value="InterPro"/>
</dbReference>
<dbReference type="PANTHER" id="PTHR48041:SF50">
    <property type="entry name" value="ABC TRANSPORTER DOMAIN-CONTAINING PROTEIN"/>
    <property type="match status" value="1"/>
</dbReference>
<keyword evidence="3 6" id="KW-0812">Transmembrane</keyword>
<evidence type="ECO:0000256" key="6">
    <source>
        <dbReference type="SAM" id="Phobius"/>
    </source>
</evidence>
<comment type="subcellular location">
    <subcellularLocation>
        <location evidence="1">Membrane</location>
        <topology evidence="1">Multi-pass membrane protein</topology>
    </subcellularLocation>
</comment>
<organism evidence="8 9">
    <name type="scientific">Caenorhabditis japonica</name>
    <dbReference type="NCBI Taxonomy" id="281687"/>
    <lineage>
        <taxon>Eukaryota</taxon>
        <taxon>Metazoa</taxon>
        <taxon>Ecdysozoa</taxon>
        <taxon>Nematoda</taxon>
        <taxon>Chromadorea</taxon>
        <taxon>Rhabditida</taxon>
        <taxon>Rhabditina</taxon>
        <taxon>Rhabditomorpha</taxon>
        <taxon>Rhabditoidea</taxon>
        <taxon>Rhabditidae</taxon>
        <taxon>Peloderinae</taxon>
        <taxon>Caenorhabditis</taxon>
    </lineage>
</organism>
<dbReference type="PANTHER" id="PTHR48041">
    <property type="entry name" value="ABC TRANSPORTER G FAMILY MEMBER 28"/>
    <property type="match status" value="1"/>
</dbReference>
<dbReference type="InterPro" id="IPR013525">
    <property type="entry name" value="ABC2_TM"/>
</dbReference>
<feature type="transmembrane region" description="Helical" evidence="6">
    <location>
        <begin position="7"/>
        <end position="26"/>
    </location>
</feature>
<evidence type="ECO:0000259" key="7">
    <source>
        <dbReference type="Pfam" id="PF01061"/>
    </source>
</evidence>
<dbReference type="Proteomes" id="UP000005237">
    <property type="component" value="Unassembled WGS sequence"/>
</dbReference>
<dbReference type="InterPro" id="IPR050352">
    <property type="entry name" value="ABCG_transporters"/>
</dbReference>
<reference evidence="9" key="1">
    <citation type="submission" date="2010-08" db="EMBL/GenBank/DDBJ databases">
        <authorList>
            <consortium name="Caenorhabditis japonica Sequencing Consortium"/>
            <person name="Wilson R.K."/>
        </authorList>
    </citation>
    <scope>NUCLEOTIDE SEQUENCE [LARGE SCALE GENOMIC DNA]</scope>
    <source>
        <strain evidence="9">DF5081</strain>
    </source>
</reference>